<dbReference type="EMBL" id="JAROCD010000003">
    <property type="protein sequence ID" value="MDN4600740.1"/>
    <property type="molecule type" value="Genomic_DNA"/>
</dbReference>
<dbReference type="SUPFAM" id="SSF158668">
    <property type="entry name" value="MtlR-like"/>
    <property type="match status" value="1"/>
</dbReference>
<dbReference type="PANTHER" id="PTHR37941">
    <property type="entry name" value="FUMARASE E-RELATED"/>
    <property type="match status" value="1"/>
</dbReference>
<proteinExistence type="predicted"/>
<name>A0ABT8J6L5_9BACL</name>
<reference evidence="1" key="1">
    <citation type="submission" date="2023-03" db="EMBL/GenBank/DDBJ databases">
        <title>MT1 and MT2 Draft Genomes of Novel Species.</title>
        <authorList>
            <person name="Venkateswaran K."/>
        </authorList>
    </citation>
    <scope>NUCLEOTIDE SEQUENCE</scope>
    <source>
        <strain evidence="1">F6_3S_P_1C</strain>
    </source>
</reference>
<accession>A0ABT8J6L5</accession>
<comment type="caution">
    <text evidence="1">The sequence shown here is derived from an EMBL/GenBank/DDBJ whole genome shotgun (WGS) entry which is preliminary data.</text>
</comment>
<dbReference type="PANTHER" id="PTHR37941:SF1">
    <property type="entry name" value="FUMARASE E-RELATED"/>
    <property type="match status" value="1"/>
</dbReference>
<sequence length="176" mass="19960">MMTDEEFEQKAFKQAEKIVLFSMGLNEESDRGSVLMSAAFLDEYLSSLLKANFIDDEKTFTDLCNGTGGLATFSAKIELCYLLGLISSETRRDLNIIRRIRNEFAHSMETISFETESVANRCRSLNGNYFRGIPTTARNYFSSASFGIARLLSRKQYSSKKPEVLNDYSVGNRYNT</sequence>
<dbReference type="Pfam" id="PF05068">
    <property type="entry name" value="MtlR"/>
    <property type="match status" value="1"/>
</dbReference>
<dbReference type="InterPro" id="IPR038026">
    <property type="entry name" value="MtlR-like_sf"/>
</dbReference>
<organism evidence="1 2">
    <name type="scientific">Paenibacillus vandeheii</name>
    <dbReference type="NCBI Taxonomy" id="3035917"/>
    <lineage>
        <taxon>Bacteria</taxon>
        <taxon>Bacillati</taxon>
        <taxon>Bacillota</taxon>
        <taxon>Bacilli</taxon>
        <taxon>Bacillales</taxon>
        <taxon>Paenibacillaceae</taxon>
        <taxon>Paenibacillus</taxon>
    </lineage>
</organism>
<dbReference type="Proteomes" id="UP001174205">
    <property type="component" value="Unassembled WGS sequence"/>
</dbReference>
<evidence type="ECO:0000313" key="2">
    <source>
        <dbReference type="Proteomes" id="UP001174205"/>
    </source>
</evidence>
<keyword evidence="2" id="KW-1185">Reference proteome</keyword>
<evidence type="ECO:0000313" key="1">
    <source>
        <dbReference type="EMBL" id="MDN4600740.1"/>
    </source>
</evidence>
<dbReference type="InterPro" id="IPR007761">
    <property type="entry name" value="MtlR-like"/>
</dbReference>
<protein>
    <submittedName>
        <fullName evidence="1">MltR family transcriptional regulator</fullName>
    </submittedName>
</protein>
<dbReference type="RefSeq" id="WP_301245376.1">
    <property type="nucleotide sequence ID" value="NZ_JAROCD010000003.1"/>
</dbReference>
<gene>
    <name evidence="1" type="ORF">P5G61_05845</name>
</gene>
<dbReference type="Gene3D" id="1.20.120.330">
    <property type="entry name" value="Nucleotidyltransferases domain 2"/>
    <property type="match status" value="1"/>
</dbReference>